<evidence type="ECO:0000313" key="1">
    <source>
        <dbReference type="EMBL" id="APC38890.1"/>
    </source>
</evidence>
<proteinExistence type="predicted"/>
<reference evidence="2" key="1">
    <citation type="journal article" date="2016" name="Front. Microbiol.">
        <title>Complete Genome Sequence of Clostridium estertheticum DSM 8809, a Microbe Identified in Spoiled Vacuum Packed Beef.</title>
        <authorList>
            <person name="Yu Z."/>
            <person name="Gunn L."/>
            <person name="Brennan E."/>
            <person name="Reid R."/>
            <person name="Wall P.G."/>
            <person name="Gaora O.P."/>
            <person name="Hurley D."/>
            <person name="Bolton D."/>
            <person name="Fanning S."/>
        </authorList>
    </citation>
    <scope>NUCLEOTIDE SEQUENCE [LARGE SCALE GENOMIC DNA]</scope>
    <source>
        <strain evidence="2">DSM 8809</strain>
    </source>
</reference>
<dbReference type="STRING" id="1552.A7L45_01810"/>
<gene>
    <name evidence="1" type="ORF">A7L45_01810</name>
</gene>
<dbReference type="KEGG" id="ceu:A7L45_01810"/>
<accession>A0A1J0GC27</accession>
<dbReference type="Proteomes" id="UP000182569">
    <property type="component" value="Chromosome"/>
</dbReference>
<keyword evidence="2" id="KW-1185">Reference proteome</keyword>
<sequence length="145" mass="16953">MIEPEYVSYEDLPNEENIAAFTYYIKGMAIYINPVYEWIEENINNISYKLLKGCISNIVPIGDAGRKFFKDMVEMKSGFAFELMNLYNYSEKKYIEGTLKIKSYIELQHLGYTGTVLFENCPVDDVWRLVREKSLEKGIPFSKKL</sequence>
<name>A0A1J0GC27_9CLOT</name>
<dbReference type="EMBL" id="CP015756">
    <property type="protein sequence ID" value="APC38890.1"/>
    <property type="molecule type" value="Genomic_DNA"/>
</dbReference>
<organism evidence="1 2">
    <name type="scientific">Clostridium estertheticum subsp. estertheticum</name>
    <dbReference type="NCBI Taxonomy" id="1552"/>
    <lineage>
        <taxon>Bacteria</taxon>
        <taxon>Bacillati</taxon>
        <taxon>Bacillota</taxon>
        <taxon>Clostridia</taxon>
        <taxon>Eubacteriales</taxon>
        <taxon>Clostridiaceae</taxon>
        <taxon>Clostridium</taxon>
    </lineage>
</organism>
<evidence type="ECO:0000313" key="2">
    <source>
        <dbReference type="Proteomes" id="UP000182569"/>
    </source>
</evidence>
<dbReference type="RefSeq" id="WP_071611187.1">
    <property type="nucleotide sequence ID" value="NZ_CP015756.1"/>
</dbReference>
<dbReference type="AlphaFoldDB" id="A0A1J0GC27"/>
<protein>
    <submittedName>
        <fullName evidence="1">Uncharacterized protein</fullName>
    </submittedName>
</protein>